<dbReference type="Proteomes" id="UP000237000">
    <property type="component" value="Unassembled WGS sequence"/>
</dbReference>
<feature type="non-terminal residue" evidence="1">
    <location>
        <position position="1"/>
    </location>
</feature>
<comment type="caution">
    <text evidence="1">The sequence shown here is derived from an EMBL/GenBank/DDBJ whole genome shotgun (WGS) entry which is preliminary data.</text>
</comment>
<dbReference type="AlphaFoldDB" id="A0A2P5ASU2"/>
<organism evidence="1 2">
    <name type="scientific">Trema orientale</name>
    <name type="common">Charcoal tree</name>
    <name type="synonym">Celtis orientalis</name>
    <dbReference type="NCBI Taxonomy" id="63057"/>
    <lineage>
        <taxon>Eukaryota</taxon>
        <taxon>Viridiplantae</taxon>
        <taxon>Streptophyta</taxon>
        <taxon>Embryophyta</taxon>
        <taxon>Tracheophyta</taxon>
        <taxon>Spermatophyta</taxon>
        <taxon>Magnoliopsida</taxon>
        <taxon>eudicotyledons</taxon>
        <taxon>Gunneridae</taxon>
        <taxon>Pentapetalae</taxon>
        <taxon>rosids</taxon>
        <taxon>fabids</taxon>
        <taxon>Rosales</taxon>
        <taxon>Cannabaceae</taxon>
        <taxon>Trema</taxon>
    </lineage>
</organism>
<keyword evidence="2" id="KW-1185">Reference proteome</keyword>
<sequence length="58" mass="6500">VELEPPNAESIDCDIDFRIPENEPIMGPVEDLLEIIVDENKPTKVLKIGTKLNGKIKE</sequence>
<gene>
    <name evidence="1" type="ORF">TorRG33x02_342260</name>
</gene>
<evidence type="ECO:0000313" key="1">
    <source>
        <dbReference type="EMBL" id="PON39612.1"/>
    </source>
</evidence>
<dbReference type="EMBL" id="JXTC01000712">
    <property type="protein sequence ID" value="PON39612.1"/>
    <property type="molecule type" value="Genomic_DNA"/>
</dbReference>
<protein>
    <submittedName>
        <fullName evidence="1">Uncharacterized protein</fullName>
    </submittedName>
</protein>
<reference evidence="2" key="1">
    <citation type="submission" date="2016-06" db="EMBL/GenBank/DDBJ databases">
        <title>Parallel loss of symbiosis genes in relatives of nitrogen-fixing non-legume Parasponia.</title>
        <authorList>
            <person name="Van Velzen R."/>
            <person name="Holmer R."/>
            <person name="Bu F."/>
            <person name="Rutten L."/>
            <person name="Van Zeijl A."/>
            <person name="Liu W."/>
            <person name="Santuari L."/>
            <person name="Cao Q."/>
            <person name="Sharma T."/>
            <person name="Shen D."/>
            <person name="Roswanjaya Y."/>
            <person name="Wardhani T."/>
            <person name="Kalhor M.S."/>
            <person name="Jansen J."/>
            <person name="Van den Hoogen J."/>
            <person name="Gungor B."/>
            <person name="Hartog M."/>
            <person name="Hontelez J."/>
            <person name="Verver J."/>
            <person name="Yang W.-C."/>
            <person name="Schijlen E."/>
            <person name="Repin R."/>
            <person name="Schilthuizen M."/>
            <person name="Schranz E."/>
            <person name="Heidstra R."/>
            <person name="Miyata K."/>
            <person name="Fedorova E."/>
            <person name="Kohlen W."/>
            <person name="Bisseling T."/>
            <person name="Smit S."/>
            <person name="Geurts R."/>
        </authorList>
    </citation>
    <scope>NUCLEOTIDE SEQUENCE [LARGE SCALE GENOMIC DNA]</scope>
    <source>
        <strain evidence="2">cv. RG33-2</strain>
    </source>
</reference>
<accession>A0A2P5ASU2</accession>
<name>A0A2P5ASU2_TREOI</name>
<evidence type="ECO:0000313" key="2">
    <source>
        <dbReference type="Proteomes" id="UP000237000"/>
    </source>
</evidence>
<proteinExistence type="predicted"/>
<dbReference type="InParanoid" id="A0A2P5ASU2"/>